<evidence type="ECO:0000313" key="2">
    <source>
        <dbReference type="EMBL" id="SFK69064.1"/>
    </source>
</evidence>
<dbReference type="AlphaFoldDB" id="A0A1I4BJQ9"/>
<dbReference type="InterPro" id="IPR014315">
    <property type="entry name" value="ABC_heterocyst_DevB"/>
</dbReference>
<dbReference type="EMBL" id="FOSP01000012">
    <property type="protein sequence ID" value="SFK69064.1"/>
    <property type="molecule type" value="Genomic_DNA"/>
</dbReference>
<keyword evidence="3" id="KW-1185">Reference proteome</keyword>
<dbReference type="GO" id="GO:1990281">
    <property type="term" value="C:efflux pump complex"/>
    <property type="evidence" value="ECO:0007669"/>
    <property type="project" value="TreeGrafter"/>
</dbReference>
<dbReference type="Gene3D" id="2.40.30.170">
    <property type="match status" value="1"/>
</dbReference>
<dbReference type="SUPFAM" id="SSF111369">
    <property type="entry name" value="HlyD-like secretion proteins"/>
    <property type="match status" value="1"/>
</dbReference>
<reference evidence="3" key="1">
    <citation type="submission" date="2016-10" db="EMBL/GenBank/DDBJ databases">
        <authorList>
            <person name="Varghese N."/>
            <person name="Submissions S."/>
        </authorList>
    </citation>
    <scope>NUCLEOTIDE SEQUENCE [LARGE SCALE GENOMIC DNA]</scope>
    <source>
        <strain evidence="3">Nm69</strain>
    </source>
</reference>
<dbReference type="RefSeq" id="WP_090699412.1">
    <property type="nucleotide sequence ID" value="NZ_FOSP01000012.1"/>
</dbReference>
<dbReference type="STRING" id="52441.SAMN05216302_101269"/>
<dbReference type="OrthoDB" id="264111at2"/>
<name>A0A1I4BJQ9_9PROT</name>
<proteinExistence type="predicted"/>
<protein>
    <submittedName>
        <fullName evidence="2">HlyD family secretion protein</fullName>
    </submittedName>
</protein>
<dbReference type="Gene3D" id="2.40.50.100">
    <property type="match status" value="1"/>
</dbReference>
<dbReference type="NCBIfam" id="TIGR02971">
    <property type="entry name" value="heterocyst_DevB"/>
    <property type="match status" value="1"/>
</dbReference>
<sequence length="303" mass="34146">MKYLSSIIRSLILIALPVFLAFTGYGYADAVNFTDKNFGIGALGYIEPRSRVIQVSHNAGPEGARVEQLFFQESDEVESGARLALLSDYKKREAEVAAAKTRIKALEAQLASEKVALTFNQKEHQRYESLSQKSMTTASLAENKHLAFKQSQLNIQRFSAEIENAKSQLLIAEAELRNTIIFAPISGTVLKILTRPGERINDRGLLEMANLTQLDIVAEIYESDLPRIRVGQNARINAIGFEQIYNARVRELGYQVKKNDLNDTDPLADRDNRIVEVRLTLESDAVNDLRHQIFRQVRVQIEP</sequence>
<evidence type="ECO:0000256" key="1">
    <source>
        <dbReference type="SAM" id="Coils"/>
    </source>
</evidence>
<feature type="coiled-coil region" evidence="1">
    <location>
        <begin position="89"/>
        <end position="116"/>
    </location>
</feature>
<dbReference type="PANTHER" id="PTHR30469:SF15">
    <property type="entry name" value="HLYD FAMILY OF SECRETION PROTEINS"/>
    <property type="match status" value="1"/>
</dbReference>
<dbReference type="GO" id="GO:0015562">
    <property type="term" value="F:efflux transmembrane transporter activity"/>
    <property type="evidence" value="ECO:0007669"/>
    <property type="project" value="TreeGrafter"/>
</dbReference>
<feature type="coiled-coil region" evidence="1">
    <location>
        <begin position="148"/>
        <end position="175"/>
    </location>
</feature>
<evidence type="ECO:0000313" key="3">
    <source>
        <dbReference type="Proteomes" id="UP000199533"/>
    </source>
</evidence>
<keyword evidence="1" id="KW-0175">Coiled coil</keyword>
<dbReference type="Proteomes" id="UP000199533">
    <property type="component" value="Unassembled WGS sequence"/>
</dbReference>
<organism evidence="2 3">
    <name type="scientific">Nitrosomonas aestuarii</name>
    <dbReference type="NCBI Taxonomy" id="52441"/>
    <lineage>
        <taxon>Bacteria</taxon>
        <taxon>Pseudomonadati</taxon>
        <taxon>Pseudomonadota</taxon>
        <taxon>Betaproteobacteria</taxon>
        <taxon>Nitrosomonadales</taxon>
        <taxon>Nitrosomonadaceae</taxon>
        <taxon>Nitrosomonas</taxon>
    </lineage>
</organism>
<accession>A0A1I4BJQ9</accession>
<gene>
    <name evidence="2" type="ORF">SAMN05216302_101269</name>
</gene>
<dbReference type="PANTHER" id="PTHR30469">
    <property type="entry name" value="MULTIDRUG RESISTANCE PROTEIN MDTA"/>
    <property type="match status" value="1"/>
</dbReference>